<accession>A0A1H2KEB8</accession>
<dbReference type="EMBL" id="FNLM01000034">
    <property type="protein sequence ID" value="SDU67004.1"/>
    <property type="molecule type" value="Genomic_DNA"/>
</dbReference>
<dbReference type="Proteomes" id="UP000183180">
    <property type="component" value="Unassembled WGS sequence"/>
</dbReference>
<organism evidence="1 2">
    <name type="scientific">Gordonia westfalica</name>
    <dbReference type="NCBI Taxonomy" id="158898"/>
    <lineage>
        <taxon>Bacteria</taxon>
        <taxon>Bacillati</taxon>
        <taxon>Actinomycetota</taxon>
        <taxon>Actinomycetes</taxon>
        <taxon>Mycobacteriales</taxon>
        <taxon>Gordoniaceae</taxon>
        <taxon>Gordonia</taxon>
    </lineage>
</organism>
<protein>
    <submittedName>
        <fullName evidence="1">Uncharacterized protein</fullName>
    </submittedName>
</protein>
<dbReference type="OrthoDB" id="4376418at2"/>
<reference evidence="1 2" key="1">
    <citation type="submission" date="2016-10" db="EMBL/GenBank/DDBJ databases">
        <authorList>
            <person name="de Groot N.N."/>
        </authorList>
    </citation>
    <scope>NUCLEOTIDE SEQUENCE [LARGE SCALE GENOMIC DNA]</scope>
    <source>
        <strain evidence="1 2">DSM 44215</strain>
    </source>
</reference>
<evidence type="ECO:0000313" key="2">
    <source>
        <dbReference type="Proteomes" id="UP000183180"/>
    </source>
</evidence>
<dbReference type="STRING" id="158898.SAMN04488548_1343154"/>
<name>A0A1H2KEB8_9ACTN</name>
<evidence type="ECO:0000313" key="1">
    <source>
        <dbReference type="EMBL" id="SDU67004.1"/>
    </source>
</evidence>
<sequence length="109" mass="12655">MEVCVEAQTVRVLDRENLRSLSVRTRISAADTSERLRQRGIGYIDGNVAYVNTWWLQSLSDNRRWLDEVREMLSFAECHGWFDGVYLRARLDIDAVTIVRVRNPLRATG</sequence>
<gene>
    <name evidence="1" type="ORF">SAMN04488548_1343154</name>
</gene>
<dbReference type="AlphaFoldDB" id="A0A1H2KEB8"/>
<proteinExistence type="predicted"/>